<comment type="caution">
    <text evidence="1">The sequence shown here is derived from an EMBL/GenBank/DDBJ whole genome shotgun (WGS) entry which is preliminary data.</text>
</comment>
<reference evidence="1" key="1">
    <citation type="journal article" date="2015" name="Proc. Natl. Acad. Sci. U.S.A.">
        <title>Networks of energetic and metabolic interactions define dynamics in microbial communities.</title>
        <authorList>
            <person name="Embree M."/>
            <person name="Liu J.K."/>
            <person name="Al-Bassam M.M."/>
            <person name="Zengler K."/>
        </authorList>
    </citation>
    <scope>NUCLEOTIDE SEQUENCE</scope>
</reference>
<dbReference type="AlphaFoldDB" id="A0A0W8F506"/>
<accession>A0A0W8F506</accession>
<evidence type="ECO:0000313" key="1">
    <source>
        <dbReference type="EMBL" id="KUG15951.1"/>
    </source>
</evidence>
<dbReference type="SUPFAM" id="SSF143100">
    <property type="entry name" value="TTHA1013/TTHA0281-like"/>
    <property type="match status" value="1"/>
</dbReference>
<dbReference type="Gene3D" id="3.30.160.250">
    <property type="match status" value="1"/>
</dbReference>
<protein>
    <submittedName>
        <fullName evidence="1">Uncharacterized protein</fullName>
    </submittedName>
</protein>
<name>A0A0W8F506_9ZZZZ</name>
<sequence length="86" mass="9303">MVDMFAEYIKAALSRANYKILDNGEYVVTVPGLQGVWATGKTIEGARDELVEVIEGWIALRLRLGLPIPSIDNQSIEASAEPIASG</sequence>
<dbReference type="InterPro" id="IPR049389">
    <property type="entry name" value="TTHA0281-like"/>
</dbReference>
<dbReference type="EMBL" id="LNQE01001519">
    <property type="protein sequence ID" value="KUG15951.1"/>
    <property type="molecule type" value="Genomic_DNA"/>
</dbReference>
<dbReference type="Pfam" id="PF21748">
    <property type="entry name" value="UPF0150"/>
    <property type="match status" value="1"/>
</dbReference>
<organism evidence="1">
    <name type="scientific">hydrocarbon metagenome</name>
    <dbReference type="NCBI Taxonomy" id="938273"/>
    <lineage>
        <taxon>unclassified sequences</taxon>
        <taxon>metagenomes</taxon>
        <taxon>ecological metagenomes</taxon>
    </lineage>
</organism>
<dbReference type="InterPro" id="IPR035069">
    <property type="entry name" value="TTHA1013/TTHA0281-like"/>
</dbReference>
<proteinExistence type="predicted"/>
<gene>
    <name evidence="1" type="ORF">ASZ90_014371</name>
</gene>